<dbReference type="InParanoid" id="F2UK43"/>
<dbReference type="KEGG" id="sre:PTSG_08589"/>
<organism evidence="5">
    <name type="scientific">Salpingoeca rosetta (strain ATCC 50818 / BSB-021)</name>
    <dbReference type="NCBI Taxonomy" id="946362"/>
    <lineage>
        <taxon>Eukaryota</taxon>
        <taxon>Choanoflagellata</taxon>
        <taxon>Craspedida</taxon>
        <taxon>Salpingoecidae</taxon>
        <taxon>Salpingoeca</taxon>
    </lineage>
</organism>
<keyword evidence="3" id="KW-0732">Signal</keyword>
<dbReference type="GeneID" id="16070937"/>
<evidence type="ECO:0000313" key="4">
    <source>
        <dbReference type="EMBL" id="EGD77492.1"/>
    </source>
</evidence>
<gene>
    <name evidence="4" type="ORF">PTSG_08589</name>
</gene>
<evidence type="ECO:0000256" key="1">
    <source>
        <dbReference type="SAM" id="Coils"/>
    </source>
</evidence>
<feature type="region of interest" description="Disordered" evidence="2">
    <location>
        <begin position="191"/>
        <end position="229"/>
    </location>
</feature>
<feature type="signal peptide" evidence="3">
    <location>
        <begin position="1"/>
        <end position="25"/>
    </location>
</feature>
<accession>F2UK43</accession>
<evidence type="ECO:0000256" key="3">
    <source>
        <dbReference type="SAM" id="SignalP"/>
    </source>
</evidence>
<keyword evidence="1" id="KW-0175">Coiled coil</keyword>
<evidence type="ECO:0000256" key="2">
    <source>
        <dbReference type="SAM" id="MobiDB-lite"/>
    </source>
</evidence>
<dbReference type="AlphaFoldDB" id="F2UK43"/>
<feature type="compositionally biased region" description="Low complexity" evidence="2">
    <location>
        <begin position="191"/>
        <end position="214"/>
    </location>
</feature>
<feature type="compositionally biased region" description="Basic and acidic residues" evidence="2">
    <location>
        <begin position="218"/>
        <end position="229"/>
    </location>
</feature>
<name>F2UK43_SALR5</name>
<reference evidence="4" key="1">
    <citation type="submission" date="2009-08" db="EMBL/GenBank/DDBJ databases">
        <title>Annotation of Salpingoeca rosetta.</title>
        <authorList>
            <consortium name="The Broad Institute Genome Sequencing Platform"/>
            <person name="Russ C."/>
            <person name="Cuomo C."/>
            <person name="Burger G."/>
            <person name="Gray M.W."/>
            <person name="Holland P.W.H."/>
            <person name="King N."/>
            <person name="Lang F.B.F."/>
            <person name="Roger A.J."/>
            <person name="Ruiz-Trillo I."/>
            <person name="Young S.K."/>
            <person name="Zeng Q."/>
            <person name="Gargeya S."/>
            <person name="Alvarado L."/>
            <person name="Berlin A."/>
            <person name="Chapman S.B."/>
            <person name="Chen Z."/>
            <person name="Freedman E."/>
            <person name="Gellesch M."/>
            <person name="Goldberg J."/>
            <person name="Griggs A."/>
            <person name="Gujja S."/>
            <person name="Heilman E."/>
            <person name="Heiman D."/>
            <person name="Howarth C."/>
            <person name="Mehta T."/>
            <person name="Neiman D."/>
            <person name="Pearson M."/>
            <person name="Roberts A."/>
            <person name="Saif S."/>
            <person name="Shea T."/>
            <person name="Shenoy N."/>
            <person name="Sisk P."/>
            <person name="Stolte C."/>
            <person name="Sykes S."/>
            <person name="White J."/>
            <person name="Yandava C."/>
            <person name="Haas B."/>
            <person name="Nusbaum C."/>
            <person name="Birren B."/>
        </authorList>
    </citation>
    <scope>NUCLEOTIDE SEQUENCE [LARGE SCALE GENOMIC DNA]</scope>
    <source>
        <strain evidence="4">ATCC 50818</strain>
    </source>
</reference>
<proteinExistence type="predicted"/>
<feature type="chain" id="PRO_5003290737" evidence="3">
    <location>
        <begin position="26"/>
        <end position="229"/>
    </location>
</feature>
<feature type="coiled-coil region" evidence="1">
    <location>
        <begin position="27"/>
        <end position="100"/>
    </location>
</feature>
<dbReference type="Proteomes" id="UP000007799">
    <property type="component" value="Unassembled WGS sequence"/>
</dbReference>
<dbReference type="RefSeq" id="XP_004990380.1">
    <property type="nucleotide sequence ID" value="XM_004990323.1"/>
</dbReference>
<dbReference type="EMBL" id="GL832978">
    <property type="protein sequence ID" value="EGD77492.1"/>
    <property type="molecule type" value="Genomic_DNA"/>
</dbReference>
<evidence type="ECO:0000313" key="5">
    <source>
        <dbReference type="Proteomes" id="UP000007799"/>
    </source>
</evidence>
<protein>
    <submittedName>
        <fullName evidence="4">Uncharacterized protein</fullName>
    </submittedName>
</protein>
<keyword evidence="5" id="KW-1185">Reference proteome</keyword>
<sequence length="229" mass="25827">MLVSRMRMSVLALVALLALNVYVFVERSTLEKQLERQERAYDNSLNIISDCREQLKMLVDDRNKLRKERREVVVEENGLLLKEQAKLETCQEELEQIKGKDMHEAVFNRAVFEARRRRSVYLHDSLAAIQAVALMSGRTPGSVLGEDPDDEMVRNTLIAATASRLQCDVARLQALPTPVITEVALGLLQEERQQQQQQQEGDVEQDAQGGDQQAMGARGEDDTAHVNNA</sequence>